<feature type="transmembrane region" description="Helical" evidence="6">
    <location>
        <begin position="354"/>
        <end position="374"/>
    </location>
</feature>
<evidence type="ECO:0000256" key="6">
    <source>
        <dbReference type="SAM" id="Phobius"/>
    </source>
</evidence>
<keyword evidence="4 6" id="KW-0472">Membrane</keyword>
<feature type="transmembrane region" description="Helical" evidence="6">
    <location>
        <begin position="264"/>
        <end position="294"/>
    </location>
</feature>
<feature type="transmembrane region" description="Helical" evidence="6">
    <location>
        <begin position="231"/>
        <end position="252"/>
    </location>
</feature>
<protein>
    <recommendedName>
        <fullName evidence="7">Yip1 domain-containing protein</fullName>
    </recommendedName>
</protein>
<keyword evidence="2 6" id="KW-0812">Transmembrane</keyword>
<evidence type="ECO:0000256" key="3">
    <source>
        <dbReference type="ARBA" id="ARBA00022989"/>
    </source>
</evidence>
<name>I4CDN8_DESTA</name>
<feature type="domain" description="Yip1" evidence="7">
    <location>
        <begin position="208"/>
        <end position="371"/>
    </location>
</feature>
<dbReference type="RefSeq" id="WP_014812782.1">
    <property type="nucleotide sequence ID" value="NC_018025.1"/>
</dbReference>
<evidence type="ECO:0000313" key="8">
    <source>
        <dbReference type="EMBL" id="AFM27679.1"/>
    </source>
</evidence>
<dbReference type="EMBL" id="CP003360">
    <property type="protein sequence ID" value="AFM27679.1"/>
    <property type="molecule type" value="Genomic_DNA"/>
</dbReference>
<evidence type="ECO:0000256" key="4">
    <source>
        <dbReference type="ARBA" id="ARBA00023136"/>
    </source>
</evidence>
<accession>I4CDN8</accession>
<evidence type="ECO:0000313" key="9">
    <source>
        <dbReference type="Proteomes" id="UP000006055"/>
    </source>
</evidence>
<feature type="region of interest" description="Disordered" evidence="5">
    <location>
        <begin position="156"/>
        <end position="177"/>
    </location>
</feature>
<sequence>MAKSISAKQILVDIRAGLSDAELKEKYKLSDKGLDSVRKKLQEAGLIQPDQKTDSMKAAAAAGTKESSNFDPDLVSTLAEDVKKGLHDNELMRRHELAPSALKKLLSELVARGYLTEDELALRSGNNSILCVSCSGKNVPTAEICRHCGRKLGETPDHEQFPEHPEMSQARNPEAELSSSSSDELWHECPWEERENYGLWNAYFQTAWKSLLSPQAFFSKLPPDGGYGNPILFGIFSVALSTPLALLILTLLGKMGGAVSLVGIVIGFVCAFIGAAIVYPVVLLVVAGLVHLVLMVQGVDKEFQRTLRVTSYSSAPHLLESIPLVGALIAIVYWIVLMIIGLREMHETSTVKSAIAVLSIFIVFGLVVLALYAIKT</sequence>
<dbReference type="Proteomes" id="UP000006055">
    <property type="component" value="Chromosome"/>
</dbReference>
<comment type="subcellular location">
    <subcellularLocation>
        <location evidence="1">Membrane</location>
        <topology evidence="1">Multi-pass membrane protein</topology>
    </subcellularLocation>
</comment>
<keyword evidence="9" id="KW-1185">Reference proteome</keyword>
<dbReference type="eggNOG" id="COG2881">
    <property type="taxonomic scope" value="Bacteria"/>
</dbReference>
<evidence type="ECO:0000256" key="2">
    <source>
        <dbReference type="ARBA" id="ARBA00022692"/>
    </source>
</evidence>
<organism evidence="8 9">
    <name type="scientific">Desulfomonile tiedjei (strain ATCC 49306 / DSM 6799 / DCB-1)</name>
    <dbReference type="NCBI Taxonomy" id="706587"/>
    <lineage>
        <taxon>Bacteria</taxon>
        <taxon>Pseudomonadati</taxon>
        <taxon>Thermodesulfobacteriota</taxon>
        <taxon>Desulfomonilia</taxon>
        <taxon>Desulfomonilales</taxon>
        <taxon>Desulfomonilaceae</taxon>
        <taxon>Desulfomonile</taxon>
    </lineage>
</organism>
<reference evidence="9" key="1">
    <citation type="submission" date="2012-06" db="EMBL/GenBank/DDBJ databases">
        <title>Complete sequence of chromosome of Desulfomonile tiedjei DSM 6799.</title>
        <authorList>
            <person name="Lucas S."/>
            <person name="Copeland A."/>
            <person name="Lapidus A."/>
            <person name="Glavina del Rio T."/>
            <person name="Dalin E."/>
            <person name="Tice H."/>
            <person name="Bruce D."/>
            <person name="Goodwin L."/>
            <person name="Pitluck S."/>
            <person name="Peters L."/>
            <person name="Ovchinnikova G."/>
            <person name="Zeytun A."/>
            <person name="Lu M."/>
            <person name="Kyrpides N."/>
            <person name="Mavromatis K."/>
            <person name="Ivanova N."/>
            <person name="Brettin T."/>
            <person name="Detter J.C."/>
            <person name="Han C."/>
            <person name="Larimer F."/>
            <person name="Land M."/>
            <person name="Hauser L."/>
            <person name="Markowitz V."/>
            <person name="Cheng J.-F."/>
            <person name="Hugenholtz P."/>
            <person name="Woyke T."/>
            <person name="Wu D."/>
            <person name="Spring S."/>
            <person name="Schroeder M."/>
            <person name="Brambilla E."/>
            <person name="Klenk H.-P."/>
            <person name="Eisen J.A."/>
        </authorList>
    </citation>
    <scope>NUCLEOTIDE SEQUENCE [LARGE SCALE GENOMIC DNA]</scope>
    <source>
        <strain evidence="9">ATCC 49306 / DSM 6799 / DCB-1</strain>
    </source>
</reference>
<dbReference type="InterPro" id="IPR006977">
    <property type="entry name" value="Yip1_dom"/>
</dbReference>
<proteinExistence type="predicted"/>
<keyword evidence="3 6" id="KW-1133">Transmembrane helix</keyword>
<evidence type="ECO:0000256" key="5">
    <source>
        <dbReference type="SAM" id="MobiDB-lite"/>
    </source>
</evidence>
<evidence type="ECO:0000256" key="1">
    <source>
        <dbReference type="ARBA" id="ARBA00004141"/>
    </source>
</evidence>
<gene>
    <name evidence="8" type="ordered locus">Desti_5069</name>
</gene>
<dbReference type="KEGG" id="dti:Desti_5069"/>
<feature type="compositionally biased region" description="Basic and acidic residues" evidence="5">
    <location>
        <begin position="156"/>
        <end position="166"/>
    </location>
</feature>
<feature type="transmembrane region" description="Helical" evidence="6">
    <location>
        <begin position="322"/>
        <end position="342"/>
    </location>
</feature>
<dbReference type="HOGENOM" id="CLU_735150_0_0_7"/>
<dbReference type="OrthoDB" id="5469864at2"/>
<evidence type="ECO:0000259" key="7">
    <source>
        <dbReference type="Pfam" id="PF04893"/>
    </source>
</evidence>
<dbReference type="Pfam" id="PF04893">
    <property type="entry name" value="Yip1"/>
    <property type="match status" value="1"/>
</dbReference>
<dbReference type="STRING" id="706587.Desti_5069"/>
<dbReference type="GO" id="GO:0016020">
    <property type="term" value="C:membrane"/>
    <property type="evidence" value="ECO:0007669"/>
    <property type="project" value="UniProtKB-SubCell"/>
</dbReference>
<dbReference type="AlphaFoldDB" id="I4CDN8"/>